<organism evidence="2 3">
    <name type="scientific">Mycoplasmopsis mustelae</name>
    <dbReference type="NCBI Taxonomy" id="171289"/>
    <lineage>
        <taxon>Bacteria</taxon>
        <taxon>Bacillati</taxon>
        <taxon>Mycoplasmatota</taxon>
        <taxon>Mycoplasmoidales</taxon>
        <taxon>Metamycoplasmataceae</taxon>
        <taxon>Mycoplasmopsis</taxon>
    </lineage>
</organism>
<dbReference type="OrthoDB" id="401258at2"/>
<dbReference type="Proteomes" id="UP000295757">
    <property type="component" value="Unassembled WGS sequence"/>
</dbReference>
<proteinExistence type="predicted"/>
<protein>
    <submittedName>
        <fullName evidence="2">Uncharacterized protein</fullName>
    </submittedName>
</protein>
<name>A0A4R7UDD8_9BACT</name>
<sequence length="81" mass="8968">MKLNQLQKINNKELEKIKPGFAFTALLTNIPLLASALASLVGLFKSAFSTSGEIKDKVTTYKWNNETKASSAITKTNYIIF</sequence>
<dbReference type="AlphaFoldDB" id="A0A4R7UDD8"/>
<evidence type="ECO:0000313" key="3">
    <source>
        <dbReference type="Proteomes" id="UP000295757"/>
    </source>
</evidence>
<keyword evidence="1" id="KW-1133">Transmembrane helix</keyword>
<keyword evidence="1" id="KW-0472">Membrane</keyword>
<reference evidence="2 3" key="1">
    <citation type="submission" date="2019-03" db="EMBL/GenBank/DDBJ databases">
        <title>Genomic Encyclopedia of Archaeal and Bacterial Type Strains, Phase II (KMG-II): from individual species to whole genera.</title>
        <authorList>
            <person name="Goeker M."/>
        </authorList>
    </citation>
    <scope>NUCLEOTIDE SEQUENCE [LARGE SCALE GENOMIC DNA]</scope>
    <source>
        <strain evidence="2 3">ATCC 35214</strain>
    </source>
</reference>
<keyword evidence="3" id="KW-1185">Reference proteome</keyword>
<evidence type="ECO:0000313" key="2">
    <source>
        <dbReference type="EMBL" id="TDV23250.1"/>
    </source>
</evidence>
<evidence type="ECO:0000256" key="1">
    <source>
        <dbReference type="SAM" id="Phobius"/>
    </source>
</evidence>
<keyword evidence="1" id="KW-0812">Transmembrane</keyword>
<comment type="caution">
    <text evidence="2">The sequence shown here is derived from an EMBL/GenBank/DDBJ whole genome shotgun (WGS) entry which is preliminary data.</text>
</comment>
<gene>
    <name evidence="2" type="ORF">BCF59_0595</name>
</gene>
<dbReference type="EMBL" id="SOCN01000003">
    <property type="protein sequence ID" value="TDV23250.1"/>
    <property type="molecule type" value="Genomic_DNA"/>
</dbReference>
<feature type="transmembrane region" description="Helical" evidence="1">
    <location>
        <begin position="21"/>
        <end position="44"/>
    </location>
</feature>
<accession>A0A4R7UDD8</accession>
<dbReference type="RefSeq" id="WP_134111062.1">
    <property type="nucleotide sequence ID" value="NZ_SOCN01000003.1"/>
</dbReference>